<dbReference type="InterPro" id="IPR050268">
    <property type="entry name" value="NADH-dep_flavin_reductase"/>
</dbReference>
<name>A0A2Y8ZS19_9MICO</name>
<dbReference type="SUPFAM" id="SSF50475">
    <property type="entry name" value="FMN-binding split barrel"/>
    <property type="match status" value="1"/>
</dbReference>
<dbReference type="Pfam" id="PF01613">
    <property type="entry name" value="Flavin_Reduct"/>
    <property type="match status" value="1"/>
</dbReference>
<dbReference type="EMBL" id="UESZ01000001">
    <property type="protein sequence ID" value="SSA33109.1"/>
    <property type="molecule type" value="Genomic_DNA"/>
</dbReference>
<dbReference type="InterPro" id="IPR012349">
    <property type="entry name" value="Split_barrel_FMN-bd"/>
</dbReference>
<keyword evidence="4" id="KW-1185">Reference proteome</keyword>
<dbReference type="AlphaFoldDB" id="A0A2Y8ZS19"/>
<organism evidence="3 4">
    <name type="scientific">Branchiibius hedensis</name>
    <dbReference type="NCBI Taxonomy" id="672460"/>
    <lineage>
        <taxon>Bacteria</taxon>
        <taxon>Bacillati</taxon>
        <taxon>Actinomycetota</taxon>
        <taxon>Actinomycetes</taxon>
        <taxon>Micrococcales</taxon>
        <taxon>Dermacoccaceae</taxon>
        <taxon>Branchiibius</taxon>
    </lineage>
</organism>
<dbReference type="Proteomes" id="UP000250028">
    <property type="component" value="Unassembled WGS sequence"/>
</dbReference>
<dbReference type="GO" id="GO:0042602">
    <property type="term" value="F:riboflavin reductase (NADPH) activity"/>
    <property type="evidence" value="ECO:0007669"/>
    <property type="project" value="TreeGrafter"/>
</dbReference>
<reference evidence="4" key="1">
    <citation type="submission" date="2016-10" db="EMBL/GenBank/DDBJ databases">
        <authorList>
            <person name="Varghese N."/>
            <person name="Submissions S."/>
        </authorList>
    </citation>
    <scope>NUCLEOTIDE SEQUENCE [LARGE SCALE GENOMIC DNA]</scope>
    <source>
        <strain evidence="4">DSM 22951</strain>
    </source>
</reference>
<dbReference type="SMART" id="SM00903">
    <property type="entry name" value="Flavin_Reduct"/>
    <property type="match status" value="1"/>
</dbReference>
<sequence>MSGVDPDFYRRVMGRFATGVTIVTTRTGDIEHAMTANAVVSLSLDPVLLGVSIEVDARFHDAVLEAGVWGISILPSSATGTAQWLATRGRPLHNQLARIPHVSGLTGVALLSGALAHVECETTDTLRTGDHTLLVGHVVSVATGDDQSAALVYYRGQFGALQ</sequence>
<protein>
    <submittedName>
        <fullName evidence="3">NADH-FMN oxidoreductase RutF, flavin reductase (DIM6/NTAB) family</fullName>
    </submittedName>
</protein>
<dbReference type="RefSeq" id="WP_245933938.1">
    <property type="nucleotide sequence ID" value="NZ_QGDN01000001.1"/>
</dbReference>
<dbReference type="PANTHER" id="PTHR30466:SF1">
    <property type="entry name" value="FMN REDUCTASE (NADH) RUTF"/>
    <property type="match status" value="1"/>
</dbReference>
<gene>
    <name evidence="3" type="ORF">SAMN04489750_0380</name>
</gene>
<feature type="domain" description="Flavin reductase like" evidence="2">
    <location>
        <begin position="13"/>
        <end position="160"/>
    </location>
</feature>
<evidence type="ECO:0000256" key="1">
    <source>
        <dbReference type="ARBA" id="ARBA00023002"/>
    </source>
</evidence>
<dbReference type="PANTHER" id="PTHR30466">
    <property type="entry name" value="FLAVIN REDUCTASE"/>
    <property type="match status" value="1"/>
</dbReference>
<accession>A0A2Y8ZS19</accession>
<dbReference type="Gene3D" id="2.30.110.10">
    <property type="entry name" value="Electron Transport, Fmn-binding Protein, Chain A"/>
    <property type="match status" value="1"/>
</dbReference>
<proteinExistence type="predicted"/>
<keyword evidence="1" id="KW-0560">Oxidoreductase</keyword>
<dbReference type="InterPro" id="IPR002563">
    <property type="entry name" value="Flavin_Rdtase-like_dom"/>
</dbReference>
<evidence type="ECO:0000313" key="4">
    <source>
        <dbReference type="Proteomes" id="UP000250028"/>
    </source>
</evidence>
<evidence type="ECO:0000313" key="3">
    <source>
        <dbReference type="EMBL" id="SSA33109.1"/>
    </source>
</evidence>
<evidence type="ECO:0000259" key="2">
    <source>
        <dbReference type="SMART" id="SM00903"/>
    </source>
</evidence>
<dbReference type="GO" id="GO:0010181">
    <property type="term" value="F:FMN binding"/>
    <property type="evidence" value="ECO:0007669"/>
    <property type="project" value="InterPro"/>
</dbReference>